<dbReference type="EMBL" id="FMAQ01000001">
    <property type="protein sequence ID" value="SCB73454.1"/>
    <property type="molecule type" value="Genomic_DNA"/>
</dbReference>
<organism evidence="2 3">
    <name type="scientific">Gilliamella bombicola</name>
    <dbReference type="NCBI Taxonomy" id="1798182"/>
    <lineage>
        <taxon>Bacteria</taxon>
        <taxon>Pseudomonadati</taxon>
        <taxon>Pseudomonadota</taxon>
        <taxon>Gammaproteobacteria</taxon>
        <taxon>Orbales</taxon>
        <taxon>Orbaceae</taxon>
        <taxon>Gilliamella</taxon>
    </lineage>
</organism>
<keyword evidence="1" id="KW-0472">Membrane</keyword>
<proteinExistence type="predicted"/>
<sequence>MWSTQLSISKQQLCIATLFYSVLIILCCVLFADTTLNCYTFIIIPLLIIEWWRCLYYLQTIKGEFALFHYINQLYWHKQRWYLMHKPLIFRYVVILNLKSRRDGKYGTLWLMIDNFQPHDWRTLRYYLKKIELN</sequence>
<dbReference type="Pfam" id="PF07254">
    <property type="entry name" value="Cpta_toxin"/>
    <property type="match status" value="1"/>
</dbReference>
<keyword evidence="1" id="KW-1133">Transmembrane helix</keyword>
<dbReference type="AlphaFoldDB" id="A0A1C3YTM2"/>
<gene>
    <name evidence="2" type="ORF">GA0061081_101110</name>
</gene>
<evidence type="ECO:0000313" key="2">
    <source>
        <dbReference type="EMBL" id="SCB73454.1"/>
    </source>
</evidence>
<keyword evidence="3" id="KW-1185">Reference proteome</keyword>
<reference evidence="3" key="1">
    <citation type="submission" date="2016-08" db="EMBL/GenBank/DDBJ databases">
        <authorList>
            <person name="Varghese N."/>
            <person name="Submissions Spin"/>
        </authorList>
    </citation>
    <scope>NUCLEOTIDE SEQUENCE [LARGE SCALE GENOMIC DNA]</scope>
    <source>
        <strain evidence="3">R-53248</strain>
    </source>
</reference>
<dbReference type="Proteomes" id="UP000199670">
    <property type="component" value="Unassembled WGS sequence"/>
</dbReference>
<feature type="transmembrane region" description="Helical" evidence="1">
    <location>
        <begin position="38"/>
        <end position="58"/>
    </location>
</feature>
<evidence type="ECO:0000313" key="3">
    <source>
        <dbReference type="Proteomes" id="UP000199670"/>
    </source>
</evidence>
<dbReference type="InterPro" id="IPR009883">
    <property type="entry name" value="YgfX"/>
</dbReference>
<name>A0A1C3YTM2_9GAMM</name>
<keyword evidence="1" id="KW-0812">Transmembrane</keyword>
<dbReference type="RefSeq" id="WP_091346099.1">
    <property type="nucleotide sequence ID" value="NZ_FMAQ01000001.1"/>
</dbReference>
<dbReference type="OrthoDB" id="7060796at2"/>
<evidence type="ECO:0000256" key="1">
    <source>
        <dbReference type="SAM" id="Phobius"/>
    </source>
</evidence>
<accession>A0A1C3YTM2</accession>
<feature type="transmembrane region" description="Helical" evidence="1">
    <location>
        <begin position="12"/>
        <end position="32"/>
    </location>
</feature>
<dbReference type="STRING" id="1798182.GA0061081_101110"/>
<protein>
    <submittedName>
        <fullName evidence="2">Membrane-bound toxin component of toxin-antitoxin system</fullName>
    </submittedName>
</protein>